<accession>A0ACC0NF37</accession>
<sequence length="81" mass="9616">MESRFRNLEKNLWEATLFATLWSLWLARNDYVFNNATLGTEVVGEQIKARVAMWIKAKFNIKVYTVKEFKVFLDGIRMLKL</sequence>
<evidence type="ECO:0000313" key="1">
    <source>
        <dbReference type="EMBL" id="KAI8551203.1"/>
    </source>
</evidence>
<proteinExistence type="predicted"/>
<name>A0ACC0NF37_RHOML</name>
<dbReference type="EMBL" id="CM046393">
    <property type="protein sequence ID" value="KAI8551203.1"/>
    <property type="molecule type" value="Genomic_DNA"/>
</dbReference>
<organism evidence="1 2">
    <name type="scientific">Rhododendron molle</name>
    <name type="common">Chinese azalea</name>
    <name type="synonym">Azalea mollis</name>
    <dbReference type="NCBI Taxonomy" id="49168"/>
    <lineage>
        <taxon>Eukaryota</taxon>
        <taxon>Viridiplantae</taxon>
        <taxon>Streptophyta</taxon>
        <taxon>Embryophyta</taxon>
        <taxon>Tracheophyta</taxon>
        <taxon>Spermatophyta</taxon>
        <taxon>Magnoliopsida</taxon>
        <taxon>eudicotyledons</taxon>
        <taxon>Gunneridae</taxon>
        <taxon>Pentapetalae</taxon>
        <taxon>asterids</taxon>
        <taxon>Ericales</taxon>
        <taxon>Ericaceae</taxon>
        <taxon>Ericoideae</taxon>
        <taxon>Rhodoreae</taxon>
        <taxon>Rhododendron</taxon>
    </lineage>
</organism>
<evidence type="ECO:0000313" key="2">
    <source>
        <dbReference type="Proteomes" id="UP001062846"/>
    </source>
</evidence>
<gene>
    <name evidence="1" type="ORF">RHMOL_Rhmol06G0167000</name>
</gene>
<reference evidence="1" key="1">
    <citation type="submission" date="2022-02" db="EMBL/GenBank/DDBJ databases">
        <title>Plant Genome Project.</title>
        <authorList>
            <person name="Zhang R.-G."/>
        </authorList>
    </citation>
    <scope>NUCLEOTIDE SEQUENCE</scope>
    <source>
        <strain evidence="1">AT1</strain>
    </source>
</reference>
<protein>
    <submittedName>
        <fullName evidence="1">Uncharacterized protein</fullName>
    </submittedName>
</protein>
<keyword evidence="2" id="KW-1185">Reference proteome</keyword>
<dbReference type="Proteomes" id="UP001062846">
    <property type="component" value="Chromosome 6"/>
</dbReference>
<comment type="caution">
    <text evidence="1">The sequence shown here is derived from an EMBL/GenBank/DDBJ whole genome shotgun (WGS) entry which is preliminary data.</text>
</comment>